<evidence type="ECO:0000256" key="5">
    <source>
        <dbReference type="ARBA" id="ARBA00023077"/>
    </source>
</evidence>
<feature type="chain" id="PRO_5046514159" evidence="10">
    <location>
        <begin position="23"/>
        <end position="938"/>
    </location>
</feature>
<comment type="similarity">
    <text evidence="8 9">Belongs to the TonB-dependent receptor family.</text>
</comment>
<keyword evidence="3 8" id="KW-1134">Transmembrane beta strand</keyword>
<feature type="domain" description="TonB-dependent receptor-like beta-barrel" evidence="11">
    <location>
        <begin position="424"/>
        <end position="904"/>
    </location>
</feature>
<dbReference type="NCBIfam" id="TIGR01782">
    <property type="entry name" value="TonB-Xanth-Caul"/>
    <property type="match status" value="1"/>
</dbReference>
<dbReference type="Pfam" id="PF07715">
    <property type="entry name" value="Plug"/>
    <property type="match status" value="1"/>
</dbReference>
<accession>A0ABV1RN68</accession>
<evidence type="ECO:0000256" key="10">
    <source>
        <dbReference type="SAM" id="SignalP"/>
    </source>
</evidence>
<dbReference type="InterPro" id="IPR000531">
    <property type="entry name" value="Beta-barrel_TonB"/>
</dbReference>
<keyword evidence="13" id="KW-0675">Receptor</keyword>
<gene>
    <name evidence="13" type="ORF">ABS311_21165</name>
</gene>
<evidence type="ECO:0000259" key="11">
    <source>
        <dbReference type="Pfam" id="PF00593"/>
    </source>
</evidence>
<evidence type="ECO:0000313" key="14">
    <source>
        <dbReference type="Proteomes" id="UP001467690"/>
    </source>
</evidence>
<feature type="domain" description="TonB-dependent receptor plug" evidence="12">
    <location>
        <begin position="46"/>
        <end position="142"/>
    </location>
</feature>
<dbReference type="Gene3D" id="2.40.170.20">
    <property type="entry name" value="TonB-dependent receptor, beta-barrel domain"/>
    <property type="match status" value="1"/>
</dbReference>
<organism evidence="13 14">
    <name type="scientific">Catenovulum sediminis</name>
    <dbReference type="NCBI Taxonomy" id="1740262"/>
    <lineage>
        <taxon>Bacteria</taxon>
        <taxon>Pseudomonadati</taxon>
        <taxon>Pseudomonadota</taxon>
        <taxon>Gammaproteobacteria</taxon>
        <taxon>Alteromonadales</taxon>
        <taxon>Alteromonadaceae</taxon>
        <taxon>Catenovulum</taxon>
    </lineage>
</organism>
<dbReference type="Proteomes" id="UP001467690">
    <property type="component" value="Unassembled WGS sequence"/>
</dbReference>
<evidence type="ECO:0000256" key="2">
    <source>
        <dbReference type="ARBA" id="ARBA00022448"/>
    </source>
</evidence>
<dbReference type="Gene3D" id="2.170.130.10">
    <property type="entry name" value="TonB-dependent receptor, plug domain"/>
    <property type="match status" value="1"/>
</dbReference>
<dbReference type="InterPro" id="IPR037066">
    <property type="entry name" value="Plug_dom_sf"/>
</dbReference>
<dbReference type="InterPro" id="IPR010104">
    <property type="entry name" value="TonB_rcpt_bac"/>
</dbReference>
<dbReference type="EMBL" id="JBELOE010000296">
    <property type="protein sequence ID" value="MER2494393.1"/>
    <property type="molecule type" value="Genomic_DNA"/>
</dbReference>
<evidence type="ECO:0000256" key="3">
    <source>
        <dbReference type="ARBA" id="ARBA00022452"/>
    </source>
</evidence>
<comment type="caution">
    <text evidence="13">The sequence shown here is derived from an EMBL/GenBank/DDBJ whole genome shotgun (WGS) entry which is preliminary data.</text>
</comment>
<comment type="subcellular location">
    <subcellularLocation>
        <location evidence="1 8">Cell outer membrane</location>
        <topology evidence="1 8">Multi-pass membrane protein</topology>
    </subcellularLocation>
</comment>
<evidence type="ECO:0000256" key="1">
    <source>
        <dbReference type="ARBA" id="ARBA00004571"/>
    </source>
</evidence>
<evidence type="ECO:0000256" key="4">
    <source>
        <dbReference type="ARBA" id="ARBA00022692"/>
    </source>
</evidence>
<keyword evidence="7 8" id="KW-0998">Cell outer membrane</keyword>
<keyword evidence="5 9" id="KW-0798">TonB box</keyword>
<evidence type="ECO:0000256" key="6">
    <source>
        <dbReference type="ARBA" id="ARBA00023136"/>
    </source>
</evidence>
<evidence type="ECO:0000256" key="7">
    <source>
        <dbReference type="ARBA" id="ARBA00023237"/>
    </source>
</evidence>
<feature type="signal peptide" evidence="10">
    <location>
        <begin position="1"/>
        <end position="22"/>
    </location>
</feature>
<evidence type="ECO:0000259" key="12">
    <source>
        <dbReference type="Pfam" id="PF07715"/>
    </source>
</evidence>
<keyword evidence="14" id="KW-1185">Reference proteome</keyword>
<keyword evidence="6 8" id="KW-0472">Membrane</keyword>
<dbReference type="InterPro" id="IPR012910">
    <property type="entry name" value="Plug_dom"/>
</dbReference>
<dbReference type="RefSeq" id="WP_143873372.1">
    <property type="nucleotide sequence ID" value="NZ_CP041661.1"/>
</dbReference>
<evidence type="ECO:0000313" key="13">
    <source>
        <dbReference type="EMBL" id="MER2494393.1"/>
    </source>
</evidence>
<dbReference type="PROSITE" id="PS52016">
    <property type="entry name" value="TONB_DEPENDENT_REC_3"/>
    <property type="match status" value="1"/>
</dbReference>
<name>A0ABV1RN68_9ALTE</name>
<evidence type="ECO:0000256" key="8">
    <source>
        <dbReference type="PROSITE-ProRule" id="PRU01360"/>
    </source>
</evidence>
<dbReference type="InterPro" id="IPR036942">
    <property type="entry name" value="Beta-barrel_TonB_sf"/>
</dbReference>
<sequence length="938" mass="103059">MKLKFTQLPAAVAVSIALQTQAAQQPTEVIQVSGIRSSLTESMDLKKNAPSIQDSIVAEDIGKFPDQNVAESLQRITGVSISRTNGEGAKVTVRGFGPKFNAVKVNSRTIATTDRGREFDFQVLPSELISGANVIKASRANIAEGSLGAYVNVTTARPLRTPGLQAAGSIHAKYNDLSEEVDPKYSGIVSNTFLDNTFGVLVGISHLSVTNRIDSAGSNFWETFEASNTEWAPGPINDTDGNAVSAGKIWYPGRAFYSSDTESRERTSFNSTIQWAPSLDLTHTVDLLYSDFSRKAVSNGIQVPLQYAGWQDVTVSPSGTALAATKPASPIDGLFQQRGESSDTLAVGWNTEYYLEQWKFNLDLAYSKAKATPTLNQYVPHFVNPDVDQSVQPGDPGYQPNQELGLIIGQDFIKFDSRGGDVISIDSTVDTSDPSAIRAHWNDTDYRKLEDEVLELKLDASYELEGEYIRSIDMGGAYTDREKSQQVFNNLYHCSNESLPEEDRVNICGTSMDLDDSFFAINTEADFLSDVAGDFPRDFVLITDLAGYKNAIGDLRKEPNWAFESARPTESVKNTEETIAIYSQANFEGESNHFLWSGNFGVRYIATETESFGHGKERISIARDTSNGTSTDGVLLAVEYTEPGELNKGTSYNKFLPSLNISLDFDNGFYLKGGAAKVITRPAIEDVGVNRSYSDVRAGDFAQTGGNPFLQPYEANQFDLSLEHYGDSGNSYSLGVFHKQISSFISQSVSKIPTGVTIEDWGPLDELVTEKTNRSGGTVTGVEVAGLHYFDYLPGWLSGFGVQANYTYSESEDDNVDTFEQENVQSPGTGVEGLSKHAYNLIAFYDKDGFQARIAYNWRDKFLNLRQGNNGGSLPHHIDAYGQLDFSTSYDLNDHITLSAEVINMTNENSLEYADIRERVTLLSYSGRRFQAGITVKY</sequence>
<dbReference type="PANTHER" id="PTHR40980">
    <property type="entry name" value="PLUG DOMAIN-CONTAINING PROTEIN"/>
    <property type="match status" value="1"/>
</dbReference>
<dbReference type="PANTHER" id="PTHR40980:SF3">
    <property type="entry name" value="TONB-DEPENDENT RECEPTOR-LIKE BETA-BARREL DOMAIN-CONTAINING PROTEIN"/>
    <property type="match status" value="1"/>
</dbReference>
<proteinExistence type="inferred from homology"/>
<keyword evidence="10" id="KW-0732">Signal</keyword>
<protein>
    <submittedName>
        <fullName evidence="13">TonB-dependent receptor</fullName>
    </submittedName>
</protein>
<evidence type="ECO:0000256" key="9">
    <source>
        <dbReference type="RuleBase" id="RU003357"/>
    </source>
</evidence>
<keyword evidence="2 8" id="KW-0813">Transport</keyword>
<dbReference type="SUPFAM" id="SSF56935">
    <property type="entry name" value="Porins"/>
    <property type="match status" value="1"/>
</dbReference>
<reference evidence="13 14" key="1">
    <citation type="submission" date="2024-06" db="EMBL/GenBank/DDBJ databases">
        <authorList>
            <person name="Chen R.Y."/>
        </authorList>
    </citation>
    <scope>NUCLEOTIDE SEQUENCE [LARGE SCALE GENOMIC DNA]</scope>
    <source>
        <strain evidence="13 14">D2</strain>
    </source>
</reference>
<keyword evidence="4 8" id="KW-0812">Transmembrane</keyword>
<dbReference type="InterPro" id="IPR039426">
    <property type="entry name" value="TonB-dep_rcpt-like"/>
</dbReference>
<dbReference type="Pfam" id="PF00593">
    <property type="entry name" value="TonB_dep_Rec_b-barrel"/>
    <property type="match status" value="1"/>
</dbReference>